<dbReference type="InParanoid" id="D2VQK0"/>
<evidence type="ECO:0000313" key="2">
    <source>
        <dbReference type="Proteomes" id="UP000006671"/>
    </source>
</evidence>
<dbReference type="AlphaFoldDB" id="D2VQK0"/>
<dbReference type="VEuPathDB" id="AmoebaDB:NAEGRDRAFT_51473"/>
<accession>D2VQK0</accession>
<keyword evidence="2" id="KW-1185">Reference proteome</keyword>
<proteinExistence type="predicted"/>
<dbReference type="GeneID" id="8855899"/>
<sequence>MEINDMSSEDFPSIASSLDLQTPAVASTLSEKEEIKQLDSNVATEQENIIEQSMSSSMENYPTLYQTLEDYLFRDYQVESNLKELDIMENALTSMNTTSANQKVQIQKKLKKIRKLKTFLNQYQIVCRNFLQSAKMNSLSDVSIEGILANNKVKQVGLEGHVESLHQAFHNKFVRENLLPFIRKSLLQQAKQNVERDKLYQSIGTTEELLLLYQLKHGSNPKLQLSKDYIMENADRKLSNYMKEIDECFNSLNK</sequence>
<dbReference type="EMBL" id="GG738889">
    <property type="protein sequence ID" value="EFC40962.1"/>
    <property type="molecule type" value="Genomic_DNA"/>
</dbReference>
<name>D2VQK0_NAEGR</name>
<protein>
    <submittedName>
        <fullName evidence="1">Predicted protein</fullName>
    </submittedName>
</protein>
<reference evidence="1 2" key="1">
    <citation type="journal article" date="2010" name="Cell">
        <title>The genome of Naegleria gruberi illuminates early eukaryotic versatility.</title>
        <authorList>
            <person name="Fritz-Laylin L.K."/>
            <person name="Prochnik S.E."/>
            <person name="Ginger M.L."/>
            <person name="Dacks J.B."/>
            <person name="Carpenter M.L."/>
            <person name="Field M.C."/>
            <person name="Kuo A."/>
            <person name="Paredez A."/>
            <person name="Chapman J."/>
            <person name="Pham J."/>
            <person name="Shu S."/>
            <person name="Neupane R."/>
            <person name="Cipriano M."/>
            <person name="Mancuso J."/>
            <person name="Tu H."/>
            <person name="Salamov A."/>
            <person name="Lindquist E."/>
            <person name="Shapiro H."/>
            <person name="Lucas S."/>
            <person name="Grigoriev I.V."/>
            <person name="Cande W.Z."/>
            <person name="Fulton C."/>
            <person name="Rokhsar D.S."/>
            <person name="Dawson S.C."/>
        </authorList>
    </citation>
    <scope>NUCLEOTIDE SEQUENCE [LARGE SCALE GENOMIC DNA]</scope>
    <source>
        <strain evidence="1 2">NEG-M</strain>
    </source>
</reference>
<organism evidence="2">
    <name type="scientific">Naegleria gruberi</name>
    <name type="common">Amoeba</name>
    <dbReference type="NCBI Taxonomy" id="5762"/>
    <lineage>
        <taxon>Eukaryota</taxon>
        <taxon>Discoba</taxon>
        <taxon>Heterolobosea</taxon>
        <taxon>Tetramitia</taxon>
        <taxon>Eutetramitia</taxon>
        <taxon>Vahlkampfiidae</taxon>
        <taxon>Naegleria</taxon>
    </lineage>
</organism>
<dbReference type="Proteomes" id="UP000006671">
    <property type="component" value="Unassembled WGS sequence"/>
</dbReference>
<dbReference type="KEGG" id="ngr:NAEGRDRAFT_51473"/>
<dbReference type="OrthoDB" id="10459085at2759"/>
<gene>
    <name evidence="1" type="ORF">NAEGRDRAFT_51473</name>
</gene>
<evidence type="ECO:0000313" key="1">
    <source>
        <dbReference type="EMBL" id="EFC40962.1"/>
    </source>
</evidence>
<dbReference type="RefSeq" id="XP_002673706.1">
    <property type="nucleotide sequence ID" value="XM_002673660.1"/>
</dbReference>